<evidence type="ECO:0000313" key="2">
    <source>
        <dbReference type="EMBL" id="KAL0530057.1"/>
    </source>
</evidence>
<sequence>MEAARTRPKVVLRRPMEAAGGGGEADAAVFEVLPCELAPTEEDRRALLRMSSYAFNLLSSSKVSQHDEPRLGQPILQLAANGPPPQSFGATLTEAAGSEEKRDEKLLPSPAPQNE</sequence>
<dbReference type="Proteomes" id="UP001501274">
    <property type="component" value="Unassembled WGS sequence"/>
</dbReference>
<evidence type="ECO:0000256" key="1">
    <source>
        <dbReference type="SAM" id="MobiDB-lite"/>
    </source>
</evidence>
<protein>
    <submittedName>
        <fullName evidence="2">Uncharacterized protein</fullName>
    </submittedName>
</protein>
<name>A0AAW3C712_9TRYP</name>
<organism evidence="2 3">
    <name type="scientific">Leishmania naiffi</name>
    <dbReference type="NCBI Taxonomy" id="5678"/>
    <lineage>
        <taxon>Eukaryota</taxon>
        <taxon>Discoba</taxon>
        <taxon>Euglenozoa</taxon>
        <taxon>Kinetoplastea</taxon>
        <taxon>Metakinetoplastina</taxon>
        <taxon>Trypanosomatida</taxon>
        <taxon>Trypanosomatidae</taxon>
        <taxon>Leishmaniinae</taxon>
        <taxon>Leishmania</taxon>
        <taxon>Leishmania naiffi species complex</taxon>
    </lineage>
</organism>
<dbReference type="AlphaFoldDB" id="A0AAW3C712"/>
<proteinExistence type="predicted"/>
<feature type="region of interest" description="Disordered" evidence="1">
    <location>
        <begin position="76"/>
        <end position="115"/>
    </location>
</feature>
<accession>A0AAW3C712</accession>
<dbReference type="EMBL" id="JBAMZN010000006">
    <property type="protein sequence ID" value="KAL0530057.1"/>
    <property type="molecule type" value="Genomic_DNA"/>
</dbReference>
<keyword evidence="3" id="KW-1185">Reference proteome</keyword>
<gene>
    <name evidence="2" type="ORF">Q4I28_000933</name>
</gene>
<evidence type="ECO:0000313" key="3">
    <source>
        <dbReference type="Proteomes" id="UP001501274"/>
    </source>
</evidence>
<reference evidence="2 3" key="1">
    <citation type="submission" date="2024-02" db="EMBL/GenBank/DDBJ databases">
        <title>FIRST GENOME SEQUENCES OF Leishmania (Viannia) shawi, Leishmania (Viannia) lindenbergi AND Leishmania (Viannia) utingensis.</title>
        <authorList>
            <person name="Resadore F."/>
            <person name="Custodio M.G.F."/>
            <person name="Boite M.C."/>
            <person name="Cupolillo E."/>
            <person name="Ferreira G.E.M."/>
        </authorList>
    </citation>
    <scope>NUCLEOTIDE SEQUENCE [LARGE SCALE GENOMIC DNA]</scope>
    <source>
        <strain evidence="2 3">MDAS/BR/1979/M5533</strain>
    </source>
</reference>
<comment type="caution">
    <text evidence="2">The sequence shown here is derived from an EMBL/GenBank/DDBJ whole genome shotgun (WGS) entry which is preliminary data.</text>
</comment>